<evidence type="ECO:0000256" key="7">
    <source>
        <dbReference type="SAM" id="MobiDB-lite"/>
    </source>
</evidence>
<evidence type="ECO:0000256" key="4">
    <source>
        <dbReference type="ARBA" id="ARBA00022982"/>
    </source>
</evidence>
<dbReference type="AlphaFoldDB" id="A0A7K1TIC1"/>
<keyword evidence="8" id="KW-0732">Signal</keyword>
<dbReference type="RefSeq" id="WP_157567968.1">
    <property type="nucleotide sequence ID" value="NZ_WQKZ01000004.1"/>
</dbReference>
<dbReference type="Proteomes" id="UP000441336">
    <property type="component" value="Unassembled WGS sequence"/>
</dbReference>
<dbReference type="PRINTS" id="PR00606">
    <property type="entry name" value="CYTCHROMECID"/>
</dbReference>
<dbReference type="Gene3D" id="1.10.760.10">
    <property type="entry name" value="Cytochrome c-like domain"/>
    <property type="match status" value="1"/>
</dbReference>
<keyword evidence="3 6" id="KW-0479">Metal-binding</keyword>
<reference evidence="10 11" key="1">
    <citation type="submission" date="2019-12" db="EMBL/GenBank/DDBJ databases">
        <title>Hymenobacter sp. HMF4947 Genome sequencing and assembly.</title>
        <authorList>
            <person name="Kang H."/>
            <person name="Cha I."/>
            <person name="Kim H."/>
            <person name="Joh K."/>
        </authorList>
    </citation>
    <scope>NUCLEOTIDE SEQUENCE [LARGE SCALE GENOMIC DNA]</scope>
    <source>
        <strain evidence="10 11">HMF4947</strain>
    </source>
</reference>
<feature type="binding site" description="covalent" evidence="6">
    <location>
        <position position="92"/>
    </location>
    <ligand>
        <name>heme c</name>
        <dbReference type="ChEBI" id="CHEBI:61717"/>
    </ligand>
</feature>
<feature type="compositionally biased region" description="Low complexity" evidence="7">
    <location>
        <begin position="62"/>
        <end position="74"/>
    </location>
</feature>
<feature type="signal peptide" evidence="8">
    <location>
        <begin position="1"/>
        <end position="15"/>
    </location>
</feature>
<dbReference type="SUPFAM" id="SSF46626">
    <property type="entry name" value="Cytochrome c"/>
    <property type="match status" value="1"/>
</dbReference>
<evidence type="ECO:0000256" key="2">
    <source>
        <dbReference type="ARBA" id="ARBA00022617"/>
    </source>
</evidence>
<feature type="binding site" description="covalent" evidence="6">
    <location>
        <position position="137"/>
    </location>
    <ligand>
        <name>heme c</name>
        <dbReference type="ChEBI" id="CHEBI:61717"/>
    </ligand>
</feature>
<keyword evidence="1" id="KW-0813">Transport</keyword>
<keyword evidence="4" id="KW-0249">Electron transport</keyword>
<dbReference type="GO" id="GO:0005506">
    <property type="term" value="F:iron ion binding"/>
    <property type="evidence" value="ECO:0007669"/>
    <property type="project" value="InterPro"/>
</dbReference>
<evidence type="ECO:0000256" key="1">
    <source>
        <dbReference type="ARBA" id="ARBA00022448"/>
    </source>
</evidence>
<dbReference type="EMBL" id="WQKZ01000004">
    <property type="protein sequence ID" value="MVN78164.1"/>
    <property type="molecule type" value="Genomic_DNA"/>
</dbReference>
<feature type="chain" id="PRO_5029748315" evidence="8">
    <location>
        <begin position="16"/>
        <end position="159"/>
    </location>
</feature>
<dbReference type="InterPro" id="IPR036909">
    <property type="entry name" value="Cyt_c-like_dom_sf"/>
</dbReference>
<comment type="PTM">
    <text evidence="6">Binds 1 heme c group covalently per subunit.</text>
</comment>
<keyword evidence="11" id="KW-1185">Reference proteome</keyword>
<dbReference type="PROSITE" id="PS51257">
    <property type="entry name" value="PROKAR_LIPOPROTEIN"/>
    <property type="match status" value="1"/>
</dbReference>
<dbReference type="GO" id="GO:0009055">
    <property type="term" value="F:electron transfer activity"/>
    <property type="evidence" value="ECO:0007669"/>
    <property type="project" value="InterPro"/>
</dbReference>
<evidence type="ECO:0000259" key="9">
    <source>
        <dbReference type="PROSITE" id="PS51007"/>
    </source>
</evidence>
<dbReference type="InterPro" id="IPR002324">
    <property type="entry name" value="Cyt_c_ID"/>
</dbReference>
<evidence type="ECO:0000256" key="6">
    <source>
        <dbReference type="PIRSR" id="PIRSR602324-1"/>
    </source>
</evidence>
<name>A0A7K1TIC1_9BACT</name>
<sequence length="159" mass="16473">MKKAFLLLSACALLAACDSGYKQDGPDTVKRPASTDATDPLKEDSTTGSNVAAVAHQPQVDTSSTKIGTSTTGTPAGKGAQLMASADCASCHRERDKLLGPAYVAVAQKYPATPANITMLADKVIKGGSGHWGDIAMTPHPGLSEGDSKEIIRYILSLK</sequence>
<keyword evidence="5 6" id="KW-0408">Iron</keyword>
<evidence type="ECO:0000313" key="11">
    <source>
        <dbReference type="Proteomes" id="UP000441336"/>
    </source>
</evidence>
<feature type="domain" description="Cytochrome c" evidence="9">
    <location>
        <begin position="74"/>
        <end position="159"/>
    </location>
</feature>
<proteinExistence type="predicted"/>
<evidence type="ECO:0000256" key="3">
    <source>
        <dbReference type="ARBA" id="ARBA00022723"/>
    </source>
</evidence>
<feature type="region of interest" description="Disordered" evidence="7">
    <location>
        <begin position="24"/>
        <end position="79"/>
    </location>
</feature>
<accession>A0A7K1TIC1</accession>
<protein>
    <submittedName>
        <fullName evidence="10">C-type cytochrome</fullName>
    </submittedName>
</protein>
<evidence type="ECO:0000313" key="10">
    <source>
        <dbReference type="EMBL" id="MVN78164.1"/>
    </source>
</evidence>
<organism evidence="10 11">
    <name type="scientific">Hymenobacter ginkgonis</name>
    <dbReference type="NCBI Taxonomy" id="2682976"/>
    <lineage>
        <taxon>Bacteria</taxon>
        <taxon>Pseudomonadati</taxon>
        <taxon>Bacteroidota</taxon>
        <taxon>Cytophagia</taxon>
        <taxon>Cytophagales</taxon>
        <taxon>Hymenobacteraceae</taxon>
        <taxon>Hymenobacter</taxon>
    </lineage>
</organism>
<dbReference type="Pfam" id="PF00034">
    <property type="entry name" value="Cytochrom_C"/>
    <property type="match status" value="1"/>
</dbReference>
<comment type="caution">
    <text evidence="10">The sequence shown here is derived from an EMBL/GenBank/DDBJ whole genome shotgun (WGS) entry which is preliminary data.</text>
</comment>
<feature type="binding site" description="covalent" evidence="6">
    <location>
        <position position="88"/>
    </location>
    <ligand>
        <name>heme c</name>
        <dbReference type="ChEBI" id="CHEBI:61717"/>
    </ligand>
</feature>
<dbReference type="InterPro" id="IPR009056">
    <property type="entry name" value="Cyt_c-like_dom"/>
</dbReference>
<dbReference type="PROSITE" id="PS51007">
    <property type="entry name" value="CYTC"/>
    <property type="match status" value="1"/>
</dbReference>
<dbReference type="GO" id="GO:0020037">
    <property type="term" value="F:heme binding"/>
    <property type="evidence" value="ECO:0007669"/>
    <property type="project" value="InterPro"/>
</dbReference>
<keyword evidence="2 6" id="KW-0349">Heme</keyword>
<gene>
    <name evidence="10" type="ORF">GO988_17690</name>
</gene>
<evidence type="ECO:0000256" key="8">
    <source>
        <dbReference type="SAM" id="SignalP"/>
    </source>
</evidence>
<evidence type="ECO:0000256" key="5">
    <source>
        <dbReference type="ARBA" id="ARBA00023004"/>
    </source>
</evidence>